<evidence type="ECO:0000256" key="2">
    <source>
        <dbReference type="SAM" id="Phobius"/>
    </source>
</evidence>
<reference evidence="4 5" key="1">
    <citation type="submission" date="2015-10" db="EMBL/GenBank/DDBJ databases">
        <title>Genome sequencing and analysis of members of genus Stenotrophomonas.</title>
        <authorList>
            <person name="Patil P.P."/>
            <person name="Midha S."/>
            <person name="Patil P.B."/>
        </authorList>
    </citation>
    <scope>NUCLEOTIDE SEQUENCE [LARGE SCALE GENOMIC DNA]</scope>
    <source>
        <strain evidence="4 5">JCM 16536</strain>
    </source>
</reference>
<dbReference type="STRING" id="676599.ARC20_12885"/>
<dbReference type="InterPro" id="IPR036869">
    <property type="entry name" value="J_dom_sf"/>
</dbReference>
<feature type="domain" description="J" evidence="3">
    <location>
        <begin position="47"/>
        <end position="111"/>
    </location>
</feature>
<keyword evidence="2" id="KW-1133">Transmembrane helix</keyword>
<dbReference type="Proteomes" id="UP000051802">
    <property type="component" value="Unassembled WGS sequence"/>
</dbReference>
<evidence type="ECO:0000256" key="1">
    <source>
        <dbReference type="ARBA" id="ARBA00023186"/>
    </source>
</evidence>
<feature type="transmembrane region" description="Helical" evidence="2">
    <location>
        <begin position="6"/>
        <end position="22"/>
    </location>
</feature>
<dbReference type="InterPro" id="IPR001623">
    <property type="entry name" value="DnaJ_domain"/>
</dbReference>
<dbReference type="CDD" id="cd06257">
    <property type="entry name" value="DnaJ"/>
    <property type="match status" value="1"/>
</dbReference>
<accession>A0A0R0A6I8</accession>
<evidence type="ECO:0000313" key="5">
    <source>
        <dbReference type="Proteomes" id="UP000051802"/>
    </source>
</evidence>
<keyword evidence="2" id="KW-0812">Transmembrane</keyword>
<dbReference type="Pfam" id="PF00226">
    <property type="entry name" value="DnaJ"/>
    <property type="match status" value="1"/>
</dbReference>
<evidence type="ECO:0000259" key="3">
    <source>
        <dbReference type="PROSITE" id="PS50076"/>
    </source>
</evidence>
<dbReference type="Gene3D" id="1.10.287.110">
    <property type="entry name" value="DnaJ domain"/>
    <property type="match status" value="1"/>
</dbReference>
<dbReference type="SUPFAM" id="SSF46565">
    <property type="entry name" value="Chaperone J-domain"/>
    <property type="match status" value="1"/>
</dbReference>
<dbReference type="PRINTS" id="PR00625">
    <property type="entry name" value="JDOMAIN"/>
</dbReference>
<keyword evidence="2" id="KW-0472">Membrane</keyword>
<keyword evidence="5" id="KW-1185">Reference proteome</keyword>
<gene>
    <name evidence="4" type="ORF">ARC20_12885</name>
</gene>
<sequence>MLVVGVAFVVGYWLVSVFLPLLRGRTPAADAPADAPSPSDGAAPPPRWFEVLEVQESASREEIVAAYKRRISQYHPDKVQHLGPELVALAEQHAREINAAYDTALRLRGPR</sequence>
<dbReference type="SMART" id="SM00271">
    <property type="entry name" value="DnaJ"/>
    <property type="match status" value="1"/>
</dbReference>
<comment type="caution">
    <text evidence="4">The sequence shown here is derived from an EMBL/GenBank/DDBJ whole genome shotgun (WGS) entry which is preliminary data.</text>
</comment>
<proteinExistence type="predicted"/>
<protein>
    <recommendedName>
        <fullName evidence="3">J domain-containing protein</fullName>
    </recommendedName>
</protein>
<name>A0A0R0A6I8_9GAMM</name>
<dbReference type="PROSITE" id="PS50076">
    <property type="entry name" value="DNAJ_2"/>
    <property type="match status" value="1"/>
</dbReference>
<organism evidence="4 5">
    <name type="scientific">Stenotrophomonas panacihumi</name>
    <dbReference type="NCBI Taxonomy" id="676599"/>
    <lineage>
        <taxon>Bacteria</taxon>
        <taxon>Pseudomonadati</taxon>
        <taxon>Pseudomonadota</taxon>
        <taxon>Gammaproteobacteria</taxon>
        <taxon>Lysobacterales</taxon>
        <taxon>Lysobacteraceae</taxon>
        <taxon>Stenotrophomonas</taxon>
    </lineage>
</organism>
<dbReference type="EMBL" id="LLXU01000095">
    <property type="protein sequence ID" value="KRG40710.1"/>
    <property type="molecule type" value="Genomic_DNA"/>
</dbReference>
<dbReference type="AlphaFoldDB" id="A0A0R0A6I8"/>
<evidence type="ECO:0000313" key="4">
    <source>
        <dbReference type="EMBL" id="KRG40710.1"/>
    </source>
</evidence>
<keyword evidence="1" id="KW-0143">Chaperone</keyword>